<proteinExistence type="predicted"/>
<dbReference type="Proteomes" id="UP000288127">
    <property type="component" value="Unassembled WGS sequence"/>
</dbReference>
<comment type="caution">
    <text evidence="1">The sequence shown here is derived from an EMBL/GenBank/DDBJ whole genome shotgun (WGS) entry which is preliminary data.</text>
</comment>
<gene>
    <name evidence="1" type="ORF">CWI76_07520</name>
</gene>
<reference evidence="2" key="1">
    <citation type="journal article" date="2018" name="Front. Microbiol.">
        <title>Genome-Based Analysis Reveals the Taxonomy and Diversity of the Family Idiomarinaceae.</title>
        <authorList>
            <person name="Liu Y."/>
            <person name="Lai Q."/>
            <person name="Shao Z."/>
        </authorList>
    </citation>
    <scope>NUCLEOTIDE SEQUENCE [LARGE SCALE GENOMIC DNA]</scope>
    <source>
        <strain evidence="2">PIM1</strain>
    </source>
</reference>
<dbReference type="RefSeq" id="WP_126759718.1">
    <property type="nucleotide sequence ID" value="NZ_PIPZ01000002.1"/>
</dbReference>
<evidence type="ECO:0000313" key="2">
    <source>
        <dbReference type="Proteomes" id="UP000288127"/>
    </source>
</evidence>
<name>A0A432YGD4_9GAMM</name>
<dbReference type="OrthoDB" id="2936081at2"/>
<sequence>MDIALLALANKRANDHLLKCQLDRLIVSSIELRLCFLTESIPKKEIWLTVSGAAWVDDQSEKEDNFFLQRGRFLSQIYMLMGESVTSVEVHKDGQLLLSVGQQNLVVEPDEESFEEVWSITPDNSSQFAEFDWYVTYTDSRELQFK</sequence>
<organism evidence="1 2">
    <name type="scientific">Pseudidiomarina marina</name>
    <dbReference type="NCBI Taxonomy" id="502366"/>
    <lineage>
        <taxon>Bacteria</taxon>
        <taxon>Pseudomonadati</taxon>
        <taxon>Pseudomonadota</taxon>
        <taxon>Gammaproteobacteria</taxon>
        <taxon>Alteromonadales</taxon>
        <taxon>Idiomarinaceae</taxon>
        <taxon>Pseudidiomarina</taxon>
    </lineage>
</organism>
<evidence type="ECO:0000313" key="1">
    <source>
        <dbReference type="EMBL" id="RUO59965.1"/>
    </source>
</evidence>
<dbReference type="EMBL" id="PIPZ01000002">
    <property type="protein sequence ID" value="RUO59965.1"/>
    <property type="molecule type" value="Genomic_DNA"/>
</dbReference>
<dbReference type="AlphaFoldDB" id="A0A432YGD4"/>
<keyword evidence="2" id="KW-1185">Reference proteome</keyword>
<accession>A0A432YGD4</accession>
<protein>
    <submittedName>
        <fullName evidence="1">Uncharacterized protein</fullName>
    </submittedName>
</protein>